<protein>
    <recommendedName>
        <fullName evidence="7">G-protein coupled receptors family 1 profile domain-containing protein</fullName>
    </recommendedName>
</protein>
<sequence>MTRDPREICAQDGAFHRNVELFKKCKRDYPALITFMGVFADAYGVLGLTVCCLSVASNIMNLIILSKRWLRRPTTSILIGIAAMDLCVSLSQMPILLRYYLVPKFSPSQVTQFNTETERRMRNCSAALYNTRFDSDLRCLEKAQIVNRTDYRWICDRSDAFLSQWGVAFLFILAQCTALTSHTTSVWFGVVLAVFRWWLISELTRKIAKMRRTITLTQHTGQLSSSGVARSDICVSRVCVRCGRAVFLVNGVQCGSTVKKGTNQFDRCDQCVSMKSNNDRQTDNGQSCGSITGRWFHRSQLIAEPRPDYVSRESFTEQRLMMIRSVETRSCTTKHSHRLSPVGQTCCCRGADRVELSRANTQKALCLVFITVTLFLSPYYMSTHIRAAYYILMPCDPLNKMKQSVSQNETVNEFCVDNKTHVTAVRAGYMPARREEFILDSYNFWIVAGLGKLAPCCLIVAFVFRLITHLRQNLSHHLTFSSHVQSSVMIEHNHQSKKKTQAVKKRLKNHRRTSRLLILVILLILPVELPTAIILIGKRYTHQGECLYLSLGDLLDWLSLVKNALTFVIYCCMSSEFRTAFSESTKMLCQRTRISNYLCGIKRTESS</sequence>
<dbReference type="Gene3D" id="1.20.1070.10">
    <property type="entry name" value="Rhodopsin 7-helix transmembrane proteins"/>
    <property type="match status" value="2"/>
</dbReference>
<comment type="subcellular location">
    <subcellularLocation>
        <location evidence="1">Membrane</location>
    </subcellularLocation>
</comment>
<dbReference type="PANTHER" id="PTHR46273">
    <property type="entry name" value="MYOSUPPRESSIN RECEPTOR 1, ISOFORM B-RELATED"/>
    <property type="match status" value="1"/>
</dbReference>
<organism evidence="5 6">
    <name type="scientific">Fasciola hepatica</name>
    <name type="common">Liver fluke</name>
    <dbReference type="NCBI Taxonomy" id="6192"/>
    <lineage>
        <taxon>Eukaryota</taxon>
        <taxon>Metazoa</taxon>
        <taxon>Spiralia</taxon>
        <taxon>Lophotrochozoa</taxon>
        <taxon>Platyhelminthes</taxon>
        <taxon>Trematoda</taxon>
        <taxon>Digenea</taxon>
        <taxon>Plagiorchiida</taxon>
        <taxon>Echinostomata</taxon>
        <taxon>Echinostomatoidea</taxon>
        <taxon>Fasciolidae</taxon>
        <taxon>Fasciola</taxon>
    </lineage>
</organism>
<proteinExistence type="predicted"/>
<dbReference type="EMBL" id="JXXN02000752">
    <property type="protein sequence ID" value="THD26412.1"/>
    <property type="molecule type" value="Genomic_DNA"/>
</dbReference>
<dbReference type="PANTHER" id="PTHR46273:SF4">
    <property type="entry name" value="AT19640P"/>
    <property type="match status" value="1"/>
</dbReference>
<gene>
    <name evidence="5" type="ORF">D915_002900</name>
</gene>
<dbReference type="InterPro" id="IPR000276">
    <property type="entry name" value="GPCR_Rhodpsn"/>
</dbReference>
<accession>A0A2H1CN86</accession>
<evidence type="ECO:0000313" key="6">
    <source>
        <dbReference type="Proteomes" id="UP000230066"/>
    </source>
</evidence>
<dbReference type="AlphaFoldDB" id="A0A2H1CN86"/>
<dbReference type="PRINTS" id="PR00237">
    <property type="entry name" value="GPCRRHODOPSN"/>
</dbReference>
<keyword evidence="4" id="KW-0472">Membrane</keyword>
<dbReference type="InterPro" id="IPR019427">
    <property type="entry name" value="7TM_GPCR_serpentine_rcpt_Srw"/>
</dbReference>
<dbReference type="GO" id="GO:0008528">
    <property type="term" value="F:G protein-coupled peptide receptor activity"/>
    <property type="evidence" value="ECO:0007669"/>
    <property type="project" value="InterPro"/>
</dbReference>
<evidence type="ECO:0000313" key="5">
    <source>
        <dbReference type="EMBL" id="THD26412.1"/>
    </source>
</evidence>
<evidence type="ECO:0000256" key="2">
    <source>
        <dbReference type="ARBA" id="ARBA00022692"/>
    </source>
</evidence>
<evidence type="ECO:0000256" key="4">
    <source>
        <dbReference type="ARBA" id="ARBA00023136"/>
    </source>
</evidence>
<keyword evidence="2" id="KW-0812">Transmembrane</keyword>
<keyword evidence="3" id="KW-1133">Transmembrane helix</keyword>
<evidence type="ECO:0008006" key="7">
    <source>
        <dbReference type="Google" id="ProtNLM"/>
    </source>
</evidence>
<dbReference type="GO" id="GO:0005886">
    <property type="term" value="C:plasma membrane"/>
    <property type="evidence" value="ECO:0007669"/>
    <property type="project" value="TreeGrafter"/>
</dbReference>
<reference evidence="5" key="1">
    <citation type="submission" date="2019-03" db="EMBL/GenBank/DDBJ databases">
        <title>Improved annotation for the trematode Fasciola hepatica.</title>
        <authorList>
            <person name="Choi Y.-J."/>
            <person name="Martin J."/>
            <person name="Mitreva M."/>
        </authorList>
    </citation>
    <scope>NUCLEOTIDE SEQUENCE [LARGE SCALE GENOMIC DNA]</scope>
</reference>
<keyword evidence="6" id="KW-1185">Reference proteome</keyword>
<name>A0A2H1CN86_FASHE</name>
<comment type="caution">
    <text evidence="5">The sequence shown here is derived from an EMBL/GenBank/DDBJ whole genome shotgun (WGS) entry which is preliminary data.</text>
</comment>
<dbReference type="InterPro" id="IPR053219">
    <property type="entry name" value="GPCR_Dmsr-1"/>
</dbReference>
<dbReference type="Pfam" id="PF10324">
    <property type="entry name" value="7TM_GPCR_Srw"/>
    <property type="match status" value="1"/>
</dbReference>
<evidence type="ECO:0000256" key="3">
    <source>
        <dbReference type="ARBA" id="ARBA00022989"/>
    </source>
</evidence>
<dbReference type="Proteomes" id="UP000230066">
    <property type="component" value="Unassembled WGS sequence"/>
</dbReference>
<dbReference type="SUPFAM" id="SSF81321">
    <property type="entry name" value="Family A G protein-coupled receptor-like"/>
    <property type="match status" value="2"/>
</dbReference>
<evidence type="ECO:0000256" key="1">
    <source>
        <dbReference type="ARBA" id="ARBA00004370"/>
    </source>
</evidence>